<accession>A0A6G0Y579</accession>
<feature type="transmembrane region" description="Helical" evidence="1">
    <location>
        <begin position="23"/>
        <end position="39"/>
    </location>
</feature>
<reference evidence="2 3" key="1">
    <citation type="submission" date="2019-08" db="EMBL/GenBank/DDBJ databases">
        <title>Whole genome of Aphis craccivora.</title>
        <authorList>
            <person name="Voronova N.V."/>
            <person name="Shulinski R.S."/>
            <person name="Bandarenka Y.V."/>
            <person name="Zhorov D.G."/>
            <person name="Warner D."/>
        </authorList>
    </citation>
    <scope>NUCLEOTIDE SEQUENCE [LARGE SCALE GENOMIC DNA]</scope>
    <source>
        <strain evidence="2">180601</strain>
        <tissue evidence="2">Whole Body</tissue>
    </source>
</reference>
<dbReference type="AlphaFoldDB" id="A0A6G0Y579"/>
<sequence>MILKCIDEEIHFVKIFSYNLRKFIVNHCTSCFFFFLLILDKL</sequence>
<keyword evidence="1" id="KW-0812">Transmembrane</keyword>
<keyword evidence="1" id="KW-1133">Transmembrane helix</keyword>
<evidence type="ECO:0000313" key="3">
    <source>
        <dbReference type="Proteomes" id="UP000478052"/>
    </source>
</evidence>
<protein>
    <submittedName>
        <fullName evidence="2">Uncharacterized protein</fullName>
    </submittedName>
</protein>
<proteinExistence type="predicted"/>
<dbReference type="EMBL" id="VUJU01006157">
    <property type="protein sequence ID" value="KAF0749286.1"/>
    <property type="molecule type" value="Genomic_DNA"/>
</dbReference>
<organism evidence="2 3">
    <name type="scientific">Aphis craccivora</name>
    <name type="common">Cowpea aphid</name>
    <dbReference type="NCBI Taxonomy" id="307492"/>
    <lineage>
        <taxon>Eukaryota</taxon>
        <taxon>Metazoa</taxon>
        <taxon>Ecdysozoa</taxon>
        <taxon>Arthropoda</taxon>
        <taxon>Hexapoda</taxon>
        <taxon>Insecta</taxon>
        <taxon>Pterygota</taxon>
        <taxon>Neoptera</taxon>
        <taxon>Paraneoptera</taxon>
        <taxon>Hemiptera</taxon>
        <taxon>Sternorrhyncha</taxon>
        <taxon>Aphidomorpha</taxon>
        <taxon>Aphidoidea</taxon>
        <taxon>Aphididae</taxon>
        <taxon>Aphidini</taxon>
        <taxon>Aphis</taxon>
        <taxon>Aphis</taxon>
    </lineage>
</organism>
<keyword evidence="3" id="KW-1185">Reference proteome</keyword>
<evidence type="ECO:0000313" key="2">
    <source>
        <dbReference type="EMBL" id="KAF0749286.1"/>
    </source>
</evidence>
<gene>
    <name evidence="2" type="ORF">FWK35_00017043</name>
</gene>
<keyword evidence="1" id="KW-0472">Membrane</keyword>
<evidence type="ECO:0000256" key="1">
    <source>
        <dbReference type="SAM" id="Phobius"/>
    </source>
</evidence>
<dbReference type="Proteomes" id="UP000478052">
    <property type="component" value="Unassembled WGS sequence"/>
</dbReference>
<name>A0A6G0Y579_APHCR</name>
<comment type="caution">
    <text evidence="2">The sequence shown here is derived from an EMBL/GenBank/DDBJ whole genome shotgun (WGS) entry which is preliminary data.</text>
</comment>